<reference evidence="1" key="1">
    <citation type="submission" date="2011-02" db="EMBL/GenBank/DDBJ databases">
        <title>Construction and analysis of full-length cDNA library of Cryptosporidium parvum.</title>
        <authorList>
            <person name="Yamagishi J."/>
            <person name="Wakaguri H."/>
            <person name="Sugano S."/>
            <person name="Kawano S."/>
            <person name="Fujisaki K."/>
            <person name="Sugimoto C."/>
            <person name="Watanabe J."/>
            <person name="Suzuki Y."/>
            <person name="Kimata I."/>
            <person name="Xuan X."/>
        </authorList>
    </citation>
    <scope>NUCLEOTIDE SEQUENCE</scope>
    <source>
        <strain evidence="1">HNJ-1</strain>
    </source>
</reference>
<name>F0X563_CRYPV</name>
<dbReference type="EMBL" id="FX115879">
    <property type="protein sequence ID" value="BAJ77982.1"/>
    <property type="molecule type" value="mRNA"/>
</dbReference>
<sequence length="35" mass="4084">MFSPMYDAEFFLTPVLILLAWLSMEIEPILSSQYS</sequence>
<dbReference type="EMBL" id="FX115631">
    <property type="protein sequence ID" value="BAJ77734.1"/>
    <property type="molecule type" value="mRNA"/>
</dbReference>
<organism evidence="1">
    <name type="scientific">Cryptosporidium parvum</name>
    <dbReference type="NCBI Taxonomy" id="5807"/>
    <lineage>
        <taxon>Eukaryota</taxon>
        <taxon>Sar</taxon>
        <taxon>Alveolata</taxon>
        <taxon>Apicomplexa</taxon>
        <taxon>Conoidasida</taxon>
        <taxon>Coccidia</taxon>
        <taxon>Eucoccidiorida</taxon>
        <taxon>Eimeriorina</taxon>
        <taxon>Cryptosporidiidae</taxon>
        <taxon>Cryptosporidium</taxon>
    </lineage>
</organism>
<evidence type="ECO:0000313" key="1">
    <source>
        <dbReference type="EMBL" id="BAJ77734.1"/>
    </source>
</evidence>
<protein>
    <submittedName>
        <fullName evidence="1">Uncharacterized protein</fullName>
    </submittedName>
</protein>
<accession>F0X563</accession>
<dbReference type="AlphaFoldDB" id="F0X563"/>
<proteinExistence type="evidence at transcript level"/>